<feature type="domain" description="SGNH hydrolase-type esterase" evidence="2">
    <location>
        <begin position="37"/>
        <end position="226"/>
    </location>
</feature>
<keyword evidence="4" id="KW-1185">Reference proteome</keyword>
<dbReference type="Proteomes" id="UP000823486">
    <property type="component" value="Unassembled WGS sequence"/>
</dbReference>
<name>A0ABS2QJE0_9BACI</name>
<evidence type="ECO:0000313" key="4">
    <source>
        <dbReference type="Proteomes" id="UP000823486"/>
    </source>
</evidence>
<accession>A0ABS2QJE0</accession>
<keyword evidence="1" id="KW-1133">Transmembrane helix</keyword>
<dbReference type="InterPro" id="IPR051532">
    <property type="entry name" value="Ester_Hydrolysis_Enzymes"/>
</dbReference>
<dbReference type="PANTHER" id="PTHR30383:SF27">
    <property type="entry name" value="SPORE GERMINATION LIPASE LIPC"/>
    <property type="match status" value="1"/>
</dbReference>
<gene>
    <name evidence="3" type="ORF">JOC77_002509</name>
</gene>
<comment type="caution">
    <text evidence="3">The sequence shown here is derived from an EMBL/GenBank/DDBJ whole genome shotgun (WGS) entry which is preliminary data.</text>
</comment>
<evidence type="ECO:0000259" key="2">
    <source>
        <dbReference type="Pfam" id="PF13472"/>
    </source>
</evidence>
<dbReference type="RefSeq" id="WP_204543618.1">
    <property type="nucleotide sequence ID" value="NZ_JAFBFI010000010.1"/>
</dbReference>
<keyword evidence="1" id="KW-0472">Membrane</keyword>
<feature type="transmembrane region" description="Helical" evidence="1">
    <location>
        <begin position="6"/>
        <end position="23"/>
    </location>
</feature>
<dbReference type="Gene3D" id="3.40.50.1110">
    <property type="entry name" value="SGNH hydrolase"/>
    <property type="match status" value="1"/>
</dbReference>
<evidence type="ECO:0000256" key="1">
    <source>
        <dbReference type="SAM" id="Phobius"/>
    </source>
</evidence>
<keyword evidence="1" id="KW-0812">Transmembrane</keyword>
<dbReference type="InterPro" id="IPR013830">
    <property type="entry name" value="SGNH_hydro"/>
</dbReference>
<dbReference type="Pfam" id="PF13472">
    <property type="entry name" value="Lipase_GDSL_2"/>
    <property type="match status" value="1"/>
</dbReference>
<dbReference type="PANTHER" id="PTHR30383">
    <property type="entry name" value="THIOESTERASE 1/PROTEASE 1/LYSOPHOSPHOLIPASE L1"/>
    <property type="match status" value="1"/>
</dbReference>
<dbReference type="SUPFAM" id="SSF52266">
    <property type="entry name" value="SGNH hydrolase"/>
    <property type="match status" value="1"/>
</dbReference>
<evidence type="ECO:0000313" key="3">
    <source>
        <dbReference type="EMBL" id="MBM7693070.1"/>
    </source>
</evidence>
<dbReference type="InterPro" id="IPR036514">
    <property type="entry name" value="SGNH_hydro_sf"/>
</dbReference>
<reference evidence="3 4" key="1">
    <citation type="submission" date="2021-01" db="EMBL/GenBank/DDBJ databases">
        <title>Genomic Encyclopedia of Type Strains, Phase IV (KMG-IV): sequencing the most valuable type-strain genomes for metagenomic binning, comparative biology and taxonomic classification.</title>
        <authorList>
            <person name="Goeker M."/>
        </authorList>
    </citation>
    <scope>NUCLEOTIDE SEQUENCE [LARGE SCALE GENOMIC DNA]</scope>
    <source>
        <strain evidence="3 4">DSM 105482</strain>
    </source>
</reference>
<organism evidence="3 4">
    <name type="scientific">Peribacillus deserti</name>
    <dbReference type="NCBI Taxonomy" id="673318"/>
    <lineage>
        <taxon>Bacteria</taxon>
        <taxon>Bacillati</taxon>
        <taxon>Bacillota</taxon>
        <taxon>Bacilli</taxon>
        <taxon>Bacillales</taxon>
        <taxon>Bacillaceae</taxon>
        <taxon>Peribacillus</taxon>
    </lineage>
</organism>
<sequence>MKKFNLIILPILVIIAGLAAYILNKPEEEKNEKVITALGDSLTYGLGDSKGHGYVTSLQKKLNKEHPDQTYNVKSFGVVGQESGGLLKRLSDPKVSKAVHNSDYIIVFIGTNDLVNSSKGNDLKGLPPRKLEEAKQNYLENLDHIVDTVEQLNHDVPIILLGLYNPYPNNGEKIEAYIDDWNQSANQLVKDEMRITFISTNDLFKGKEKKDYFYDSLHVNDKGYDLIAEKIINSYRF</sequence>
<dbReference type="EMBL" id="JAFBFI010000010">
    <property type="protein sequence ID" value="MBM7693070.1"/>
    <property type="molecule type" value="Genomic_DNA"/>
</dbReference>
<protein>
    <submittedName>
        <fullName evidence="3">Lysophospholipase L1-like esterase</fullName>
    </submittedName>
</protein>
<proteinExistence type="predicted"/>